<dbReference type="EMBL" id="JAOVZR010000001">
    <property type="protein sequence ID" value="MCY0146334.1"/>
    <property type="molecule type" value="Genomic_DNA"/>
</dbReference>
<evidence type="ECO:0000256" key="1">
    <source>
        <dbReference type="SAM" id="Phobius"/>
    </source>
</evidence>
<name>A0ABT3Z3I9_9HYPH</name>
<dbReference type="RefSeq" id="WP_267652013.1">
    <property type="nucleotide sequence ID" value="NZ_JAOVZR010000001.1"/>
</dbReference>
<gene>
    <name evidence="2" type="ORF">OEG84_01015</name>
</gene>
<feature type="transmembrane region" description="Helical" evidence="1">
    <location>
        <begin position="41"/>
        <end position="63"/>
    </location>
</feature>
<comment type="caution">
    <text evidence="2">The sequence shown here is derived from an EMBL/GenBank/DDBJ whole genome shotgun (WGS) entry which is preliminary data.</text>
</comment>
<keyword evidence="1" id="KW-0812">Transmembrane</keyword>
<dbReference type="Proteomes" id="UP001073227">
    <property type="component" value="Unassembled WGS sequence"/>
</dbReference>
<reference evidence="2" key="1">
    <citation type="submission" date="2022-10" db="EMBL/GenBank/DDBJ databases">
        <title>Hoeflea sp. G2-23, isolated from marine algae.</title>
        <authorList>
            <person name="Kristyanto S."/>
            <person name="Kim J.M."/>
            <person name="Jeon C.O."/>
        </authorList>
    </citation>
    <scope>NUCLEOTIDE SEQUENCE</scope>
    <source>
        <strain evidence="2">G2-23</strain>
    </source>
</reference>
<accession>A0ABT3Z3I9</accession>
<evidence type="ECO:0000313" key="3">
    <source>
        <dbReference type="Proteomes" id="UP001073227"/>
    </source>
</evidence>
<dbReference type="Pfam" id="PF19602">
    <property type="entry name" value="DUF6107"/>
    <property type="match status" value="1"/>
</dbReference>
<protein>
    <submittedName>
        <fullName evidence="2">DUF6107 family protein</fullName>
    </submittedName>
</protein>
<keyword evidence="3" id="KW-1185">Reference proteome</keyword>
<feature type="transmembrane region" description="Helical" evidence="1">
    <location>
        <begin position="12"/>
        <end position="29"/>
    </location>
</feature>
<proteinExistence type="predicted"/>
<feature type="transmembrane region" description="Helical" evidence="1">
    <location>
        <begin position="75"/>
        <end position="93"/>
    </location>
</feature>
<keyword evidence="1" id="KW-0472">Membrane</keyword>
<evidence type="ECO:0000313" key="2">
    <source>
        <dbReference type="EMBL" id="MCY0146334.1"/>
    </source>
</evidence>
<dbReference type="InterPro" id="IPR046089">
    <property type="entry name" value="DUF6107"/>
</dbReference>
<sequence>MQDIVPEQSMLTARIIGAVCGALVSFAYMMPRGAREAGARAVAGIVSGLVFGAPAGLALAEWMGVSAMLLPGETLLMGSAAASLGAWWVLGALTRIADRVGRGPGGKQ</sequence>
<organism evidence="2 3">
    <name type="scientific">Hoeflea algicola</name>
    <dbReference type="NCBI Taxonomy" id="2983763"/>
    <lineage>
        <taxon>Bacteria</taxon>
        <taxon>Pseudomonadati</taxon>
        <taxon>Pseudomonadota</taxon>
        <taxon>Alphaproteobacteria</taxon>
        <taxon>Hyphomicrobiales</taxon>
        <taxon>Rhizobiaceae</taxon>
        <taxon>Hoeflea</taxon>
    </lineage>
</organism>
<keyword evidence="1" id="KW-1133">Transmembrane helix</keyword>